<dbReference type="AlphaFoldDB" id="A0A7D5I5N5"/>
<evidence type="ECO:0000259" key="1">
    <source>
        <dbReference type="Pfam" id="PF02602"/>
    </source>
</evidence>
<dbReference type="EMBL" id="CP058215">
    <property type="protein sequence ID" value="QLC50463.1"/>
    <property type="molecule type" value="Genomic_DNA"/>
</dbReference>
<dbReference type="GO" id="GO:0004852">
    <property type="term" value="F:uroporphyrinogen-III synthase activity"/>
    <property type="evidence" value="ECO:0007669"/>
    <property type="project" value="InterPro"/>
</dbReference>
<dbReference type="Proteomes" id="UP000509594">
    <property type="component" value="Chromosome"/>
</dbReference>
<dbReference type="Pfam" id="PF02602">
    <property type="entry name" value="HEM4"/>
    <property type="match status" value="1"/>
</dbReference>
<dbReference type="OrthoDB" id="15395at2157"/>
<gene>
    <name evidence="2" type="ORF">HWN40_09560</name>
</gene>
<dbReference type="KEGG" id="mzi:HWN40_09560"/>
<sequence>MTDNNGKPVIAIMEADVNLPGSVKFAESMGFEPLPIPMVEENNVKDGGFDNFFTHVMKKESDYVIICGVSAIDFILRKLPYSLKEQFVEALSRLNVIASDPDTKKSLEAAAVRVEGMPSHYSAEGLVDYLRDNTEGAVVDIARVYSCSSTLVDGLENFGATVYETIVYNYIDPDGEAQKELIEKSVEGGIDVFAFTNCTMVNNFLDHAKRLGHEKAIVEILNNSVVAVMGDATAQTLRLNRVRGGVEPDNFTFEETLEVSMQAYNDSKINS</sequence>
<dbReference type="InterPro" id="IPR036108">
    <property type="entry name" value="4pyrrol_syn_uPrphyn_synt_sf"/>
</dbReference>
<accession>A0A7D5I5N5</accession>
<name>A0A7D5I5N5_9EURY</name>
<dbReference type="InterPro" id="IPR039793">
    <property type="entry name" value="UROS/Hem4"/>
</dbReference>
<dbReference type="Gene3D" id="3.40.50.10090">
    <property type="match status" value="2"/>
</dbReference>
<dbReference type="GO" id="GO:0006780">
    <property type="term" value="P:uroporphyrinogen III biosynthetic process"/>
    <property type="evidence" value="ECO:0007669"/>
    <property type="project" value="InterPro"/>
</dbReference>
<dbReference type="PANTHER" id="PTHR40082:SF1">
    <property type="entry name" value="BLR5956 PROTEIN"/>
    <property type="match status" value="1"/>
</dbReference>
<reference evidence="2 3" key="1">
    <citation type="submission" date="2020-06" db="EMBL/GenBank/DDBJ databases">
        <title>Methanolobus halotolerans sp. nov., isolated from a saline lake Tus in Siberia.</title>
        <authorList>
            <person name="Shen Y."/>
            <person name="Chen S.-C."/>
            <person name="Lai M.-C."/>
            <person name="Huang H.-H."/>
            <person name="Chiu H.-H."/>
            <person name="Tang S.-L."/>
            <person name="Rogozin D.Y."/>
            <person name="Degermendzhy A.G."/>
        </authorList>
    </citation>
    <scope>NUCLEOTIDE SEQUENCE [LARGE SCALE GENOMIC DNA]</scope>
    <source>
        <strain evidence="2 3">DSM 21339</strain>
    </source>
</reference>
<dbReference type="PANTHER" id="PTHR40082">
    <property type="entry name" value="BLR5956 PROTEIN"/>
    <property type="match status" value="1"/>
</dbReference>
<dbReference type="CDD" id="cd06578">
    <property type="entry name" value="HemD"/>
    <property type="match status" value="1"/>
</dbReference>
<organism evidence="2 3">
    <name type="scientific">Methanolobus zinderi</name>
    <dbReference type="NCBI Taxonomy" id="536044"/>
    <lineage>
        <taxon>Archaea</taxon>
        <taxon>Methanobacteriati</taxon>
        <taxon>Methanobacteriota</taxon>
        <taxon>Stenosarchaea group</taxon>
        <taxon>Methanomicrobia</taxon>
        <taxon>Methanosarcinales</taxon>
        <taxon>Methanosarcinaceae</taxon>
        <taxon>Methanolobus</taxon>
    </lineage>
</organism>
<evidence type="ECO:0000313" key="3">
    <source>
        <dbReference type="Proteomes" id="UP000509594"/>
    </source>
</evidence>
<dbReference type="SUPFAM" id="SSF69618">
    <property type="entry name" value="HemD-like"/>
    <property type="match status" value="1"/>
</dbReference>
<proteinExistence type="predicted"/>
<dbReference type="InterPro" id="IPR003754">
    <property type="entry name" value="4pyrrol_synth_uPrphyn_synth"/>
</dbReference>
<keyword evidence="3" id="KW-1185">Reference proteome</keyword>
<feature type="domain" description="Tetrapyrrole biosynthesis uroporphyrinogen III synthase" evidence="1">
    <location>
        <begin position="27"/>
        <end position="256"/>
    </location>
</feature>
<evidence type="ECO:0000313" key="2">
    <source>
        <dbReference type="EMBL" id="QLC50463.1"/>
    </source>
</evidence>
<protein>
    <submittedName>
        <fullName evidence="2">Uroporphyrinogen-III synthase</fullName>
    </submittedName>
</protein>
<dbReference type="RefSeq" id="WP_176965519.1">
    <property type="nucleotide sequence ID" value="NZ_CP058215.1"/>
</dbReference>
<dbReference type="GeneID" id="55821921"/>